<reference evidence="2" key="1">
    <citation type="submission" date="2022-12" db="EMBL/GenBank/DDBJ databases">
        <title>Genome assemblies of Blomia tropicalis.</title>
        <authorList>
            <person name="Cui Y."/>
        </authorList>
    </citation>
    <scope>NUCLEOTIDE SEQUENCE</scope>
    <source>
        <tissue evidence="2">Adult mites</tissue>
    </source>
</reference>
<proteinExistence type="predicted"/>
<sequence length="192" mass="22099">MLWTRSIRSIPEEEQQQQQESYDRMMKSLPQMTQEKAEVILDIVKKCTVRKLNTKDLSGKWNLLVFSKEVPEDTEVNLNLKGEENKIKGKLFVNGQMTSTVNLMQLIPDKPGVLVNIFNEGQEDSRMVPVMVISYEERKWVTLWQGGDGNPETMDWAIYVRPGVENLSDEEYEKATSGLSCLGLMKYPDEFS</sequence>
<protein>
    <submittedName>
        <fullName evidence="2">Uncharacterized protein</fullName>
    </submittedName>
</protein>
<name>A0A9Q0MGX9_BLOTA</name>
<evidence type="ECO:0000313" key="2">
    <source>
        <dbReference type="EMBL" id="KAJ6225766.1"/>
    </source>
</evidence>
<dbReference type="Proteomes" id="UP001142055">
    <property type="component" value="Chromosome 1"/>
</dbReference>
<gene>
    <name evidence="2" type="ORF">RDWZM_004311</name>
</gene>
<feature type="region of interest" description="Disordered" evidence="1">
    <location>
        <begin position="1"/>
        <end position="23"/>
    </location>
</feature>
<dbReference type="AlphaFoldDB" id="A0A9Q0MGX9"/>
<keyword evidence="3" id="KW-1185">Reference proteome</keyword>
<evidence type="ECO:0000313" key="3">
    <source>
        <dbReference type="Proteomes" id="UP001142055"/>
    </source>
</evidence>
<accession>A0A9Q0MGX9</accession>
<evidence type="ECO:0000256" key="1">
    <source>
        <dbReference type="SAM" id="MobiDB-lite"/>
    </source>
</evidence>
<organism evidence="2 3">
    <name type="scientific">Blomia tropicalis</name>
    <name type="common">Mite</name>
    <dbReference type="NCBI Taxonomy" id="40697"/>
    <lineage>
        <taxon>Eukaryota</taxon>
        <taxon>Metazoa</taxon>
        <taxon>Ecdysozoa</taxon>
        <taxon>Arthropoda</taxon>
        <taxon>Chelicerata</taxon>
        <taxon>Arachnida</taxon>
        <taxon>Acari</taxon>
        <taxon>Acariformes</taxon>
        <taxon>Sarcoptiformes</taxon>
        <taxon>Astigmata</taxon>
        <taxon>Glycyphagoidea</taxon>
        <taxon>Echimyopodidae</taxon>
        <taxon>Blomia</taxon>
    </lineage>
</organism>
<comment type="caution">
    <text evidence="2">The sequence shown here is derived from an EMBL/GenBank/DDBJ whole genome shotgun (WGS) entry which is preliminary data.</text>
</comment>
<dbReference type="EMBL" id="JAPWDV010000001">
    <property type="protein sequence ID" value="KAJ6225766.1"/>
    <property type="molecule type" value="Genomic_DNA"/>
</dbReference>